<dbReference type="RefSeq" id="WP_252593284.1">
    <property type="nucleotide sequence ID" value="NZ_CP099489.1"/>
</dbReference>
<protein>
    <submittedName>
        <fullName evidence="3">VOC family protein</fullName>
    </submittedName>
</protein>
<dbReference type="Proteomes" id="UP001056455">
    <property type="component" value="Chromosome"/>
</dbReference>
<dbReference type="Pfam" id="PF18029">
    <property type="entry name" value="Glyoxalase_6"/>
    <property type="match status" value="2"/>
</dbReference>
<dbReference type="InterPro" id="IPR041581">
    <property type="entry name" value="Glyoxalase_6"/>
</dbReference>
<gene>
    <name evidence="3" type="ORF">NF556_20970</name>
</gene>
<dbReference type="CDD" id="cd06587">
    <property type="entry name" value="VOC"/>
    <property type="match status" value="1"/>
</dbReference>
<feature type="domain" description="Glyoxalase-like" evidence="2">
    <location>
        <begin position="27"/>
        <end position="133"/>
    </location>
</feature>
<dbReference type="PANTHER" id="PTHR35908:SF1">
    <property type="entry name" value="CONSERVED PROTEIN"/>
    <property type="match status" value="1"/>
</dbReference>
<name>A0ABY4YU78_9MICO</name>
<keyword evidence="4" id="KW-1185">Reference proteome</keyword>
<dbReference type="EMBL" id="CP099489">
    <property type="protein sequence ID" value="USQ80025.1"/>
    <property type="molecule type" value="Genomic_DNA"/>
</dbReference>
<dbReference type="PANTHER" id="PTHR35908">
    <property type="entry name" value="HYPOTHETICAL FUSION PROTEIN"/>
    <property type="match status" value="1"/>
</dbReference>
<dbReference type="InterPro" id="IPR029068">
    <property type="entry name" value="Glyas_Bleomycin-R_OHBP_Dase"/>
</dbReference>
<reference evidence="3" key="1">
    <citation type="submission" date="2022-06" db="EMBL/GenBank/DDBJ databases">
        <title>Ornithinimicrobium HY1793.</title>
        <authorList>
            <person name="Huang Y."/>
        </authorList>
    </citation>
    <scope>NUCLEOTIDE SEQUENCE</scope>
    <source>
        <strain evidence="3">HY1793</strain>
    </source>
</reference>
<evidence type="ECO:0000313" key="4">
    <source>
        <dbReference type="Proteomes" id="UP001056455"/>
    </source>
</evidence>
<accession>A0ABY4YU78</accession>
<dbReference type="SUPFAM" id="SSF54593">
    <property type="entry name" value="Glyoxalase/Bleomycin resistance protein/Dihydroxybiphenyl dioxygenase"/>
    <property type="match status" value="2"/>
</dbReference>
<evidence type="ECO:0000313" key="3">
    <source>
        <dbReference type="EMBL" id="USQ80025.1"/>
    </source>
</evidence>
<evidence type="ECO:0000259" key="2">
    <source>
        <dbReference type="Pfam" id="PF18029"/>
    </source>
</evidence>
<dbReference type="Gene3D" id="3.10.180.10">
    <property type="entry name" value="2,3-Dihydroxybiphenyl 1,2-Dioxygenase, domain 1"/>
    <property type="match status" value="2"/>
</dbReference>
<proteinExistence type="predicted"/>
<feature type="region of interest" description="Disordered" evidence="1">
    <location>
        <begin position="245"/>
        <end position="264"/>
    </location>
</feature>
<sequence length="264" mass="28400">MTQSQYSLATPVGRDYVAEMGSRLQAVAFEAEHPVEAARFWAELLGREAIEDANGVLLPGEDAQLGLRFVPGRAGQLGANRMHLHVTSADLDEQRHTVATAVRLGADHLDVGQRPEERHVVLADPAGYEFCVIEPDNGYLAGCGPLGELTCAGTREVGLFWSKALDWPLVWDRGEQTAIQSPRGGTKVAWDAWDSTPAAQAEPHQQRFELLAVDGDQQAAVDELISLGAAQLGAHNDGTVVLKDPDGNEFSVRPTDVTSVVQSS</sequence>
<evidence type="ECO:0000256" key="1">
    <source>
        <dbReference type="SAM" id="MobiDB-lite"/>
    </source>
</evidence>
<feature type="domain" description="Glyoxalase-like" evidence="2">
    <location>
        <begin position="150"/>
        <end position="252"/>
    </location>
</feature>
<organism evidence="3 4">
    <name type="scientific">Ornithinimicrobium faecis</name>
    <dbReference type="NCBI Taxonomy" id="2934158"/>
    <lineage>
        <taxon>Bacteria</taxon>
        <taxon>Bacillati</taxon>
        <taxon>Actinomycetota</taxon>
        <taxon>Actinomycetes</taxon>
        <taxon>Micrococcales</taxon>
        <taxon>Ornithinimicrobiaceae</taxon>
        <taxon>Ornithinimicrobium</taxon>
    </lineage>
</organism>